<dbReference type="Proteomes" id="UP000182737">
    <property type="component" value="Unassembled WGS sequence"/>
</dbReference>
<reference evidence="2" key="1">
    <citation type="submission" date="2016-10" db="EMBL/GenBank/DDBJ databases">
        <authorList>
            <person name="Varghese N."/>
            <person name="Submissions S."/>
        </authorList>
    </citation>
    <scope>NUCLEOTIDE SEQUENCE [LARGE SCALE GENOMIC DNA]</scope>
    <source>
        <strain evidence="2">XBD1002</strain>
    </source>
</reference>
<evidence type="ECO:0000313" key="2">
    <source>
        <dbReference type="Proteomes" id="UP000182737"/>
    </source>
</evidence>
<dbReference type="RefSeq" id="WP_074932506.1">
    <property type="nucleotide sequence ID" value="NZ_FORI01000007.1"/>
</dbReference>
<gene>
    <name evidence="1" type="ORF">SAMN04487775_107225</name>
</gene>
<dbReference type="OrthoDB" id="5366176at2"/>
<dbReference type="InterPro" id="IPR019292">
    <property type="entry name" value="McrC"/>
</dbReference>
<organism evidence="1 2">
    <name type="scientific">Treponema bryantii</name>
    <dbReference type="NCBI Taxonomy" id="163"/>
    <lineage>
        <taxon>Bacteria</taxon>
        <taxon>Pseudomonadati</taxon>
        <taxon>Spirochaetota</taxon>
        <taxon>Spirochaetia</taxon>
        <taxon>Spirochaetales</taxon>
        <taxon>Treponemataceae</taxon>
        <taxon>Treponema</taxon>
    </lineage>
</organism>
<sequence length="478" mass="55723">MAKETLSLKTTIYTQFYDFDFSRKILIKESKKNDSKIDEACKKLLDKKMYFASLDTSNQFELIKLDNYGALKNDSSSDREKLIFRIEQKNDKYTISTGLYCGMVYFGEKIPSIEITTGVSELFFKRILNYCCGIYADTSVKGSTSENESIYSLLIQYLFLMSLRKVASKSFPKRYITEKDRGYDIKGEIDIEDYVNNDILMFDKKITYKYQTMKDIQNIIDVLYEATKKCEISKSSELPEVSRLKIYLKDNYSHKKCSKGVIKNILKEKVLLNSLYSDFKRPLQYAQVLLNNDDLNSGKNTKINGVSGYLIDASFLWEMYLYNLLRLNLQDWNVNAQTVISFYDGTFYHKNNRPDLVLINKKNGRIFVFDAKFKSMRFDKEYEDVDNNDIRQLHAYSYYYSLKNKDNFCGAALIYPTKVSYDKHTNNVDQMYSIDDAPAKFGVFAVCDPGNDGSIKEQENEFIRRIKSFIDGKEGLYD</sequence>
<accession>A0A1I3LWK3</accession>
<keyword evidence="2" id="KW-1185">Reference proteome</keyword>
<protein>
    <submittedName>
        <fullName evidence="1">McrBC 5-methylcytosine restriction system component</fullName>
    </submittedName>
</protein>
<evidence type="ECO:0000313" key="1">
    <source>
        <dbReference type="EMBL" id="SFI88885.1"/>
    </source>
</evidence>
<name>A0A1I3LWK3_9SPIR</name>
<dbReference type="AlphaFoldDB" id="A0A1I3LWK3"/>
<dbReference type="Pfam" id="PF10117">
    <property type="entry name" value="McrBC"/>
    <property type="match status" value="1"/>
</dbReference>
<proteinExistence type="predicted"/>
<dbReference type="EMBL" id="FORI01000007">
    <property type="protein sequence ID" value="SFI88885.1"/>
    <property type="molecule type" value="Genomic_DNA"/>
</dbReference>